<dbReference type="InterPro" id="IPR001394">
    <property type="entry name" value="Peptidase_C19_UCH"/>
</dbReference>
<evidence type="ECO:0000259" key="1">
    <source>
        <dbReference type="PROSITE" id="PS50235"/>
    </source>
</evidence>
<sequence>MHLSLHSAWLSRHSSKGTSSGRCRRAWTHMREEELGAACKTCNNARRCVTPQLLSHPTVLVIHLKRTKWNTAKMEAERITHAVEANLMVRVPAAQGPLTYNLSGVIYHAGRGKDATSGHYFTEIRVGDQWFMYDDEHIMLSPNWHHAIKPPMRRQRSYKGGLVAVAVYTR</sequence>
<dbReference type="AlphaFoldDB" id="A0A836CJ90"/>
<dbReference type="PROSITE" id="PS50235">
    <property type="entry name" value="USP_3"/>
    <property type="match status" value="1"/>
</dbReference>
<keyword evidence="3" id="KW-1185">Reference proteome</keyword>
<reference evidence="2" key="1">
    <citation type="submission" date="2021-02" db="EMBL/GenBank/DDBJ databases">
        <title>First Annotated Genome of the Yellow-green Alga Tribonema minus.</title>
        <authorList>
            <person name="Mahan K.M."/>
        </authorList>
    </citation>
    <scope>NUCLEOTIDE SEQUENCE</scope>
    <source>
        <strain evidence="2">UTEX B ZZ1240</strain>
    </source>
</reference>
<dbReference type="GO" id="GO:0016579">
    <property type="term" value="P:protein deubiquitination"/>
    <property type="evidence" value="ECO:0007669"/>
    <property type="project" value="InterPro"/>
</dbReference>
<feature type="domain" description="USP" evidence="1">
    <location>
        <begin position="1"/>
        <end position="170"/>
    </location>
</feature>
<dbReference type="GO" id="GO:0005829">
    <property type="term" value="C:cytosol"/>
    <property type="evidence" value="ECO:0007669"/>
    <property type="project" value="TreeGrafter"/>
</dbReference>
<protein>
    <recommendedName>
        <fullName evidence="1">USP domain-containing protein</fullName>
    </recommendedName>
</protein>
<dbReference type="EMBL" id="JAFCMP010000090">
    <property type="protein sequence ID" value="KAG5187313.1"/>
    <property type="molecule type" value="Genomic_DNA"/>
</dbReference>
<evidence type="ECO:0000313" key="3">
    <source>
        <dbReference type="Proteomes" id="UP000664859"/>
    </source>
</evidence>
<dbReference type="PANTHER" id="PTHR24006">
    <property type="entry name" value="UBIQUITIN CARBOXYL-TERMINAL HYDROLASE"/>
    <property type="match status" value="1"/>
</dbReference>
<dbReference type="CDD" id="cd02257">
    <property type="entry name" value="Peptidase_C19"/>
    <property type="match status" value="1"/>
</dbReference>
<dbReference type="Gene3D" id="3.90.70.10">
    <property type="entry name" value="Cysteine proteinases"/>
    <property type="match status" value="1"/>
</dbReference>
<dbReference type="InterPro" id="IPR050164">
    <property type="entry name" value="Peptidase_C19"/>
</dbReference>
<dbReference type="InterPro" id="IPR028889">
    <property type="entry name" value="USP"/>
</dbReference>
<dbReference type="SUPFAM" id="SSF54001">
    <property type="entry name" value="Cysteine proteinases"/>
    <property type="match status" value="1"/>
</dbReference>
<accession>A0A836CJ90</accession>
<comment type="caution">
    <text evidence="2">The sequence shown here is derived from an EMBL/GenBank/DDBJ whole genome shotgun (WGS) entry which is preliminary data.</text>
</comment>
<name>A0A836CJ90_9STRA</name>
<dbReference type="Pfam" id="PF00443">
    <property type="entry name" value="UCH"/>
    <property type="match status" value="1"/>
</dbReference>
<organism evidence="2 3">
    <name type="scientific">Tribonema minus</name>
    <dbReference type="NCBI Taxonomy" id="303371"/>
    <lineage>
        <taxon>Eukaryota</taxon>
        <taxon>Sar</taxon>
        <taxon>Stramenopiles</taxon>
        <taxon>Ochrophyta</taxon>
        <taxon>PX clade</taxon>
        <taxon>Xanthophyceae</taxon>
        <taxon>Tribonematales</taxon>
        <taxon>Tribonemataceae</taxon>
        <taxon>Tribonema</taxon>
    </lineage>
</organism>
<dbReference type="OrthoDB" id="292964at2759"/>
<dbReference type="InterPro" id="IPR038765">
    <property type="entry name" value="Papain-like_cys_pep_sf"/>
</dbReference>
<proteinExistence type="predicted"/>
<dbReference type="Proteomes" id="UP000664859">
    <property type="component" value="Unassembled WGS sequence"/>
</dbReference>
<evidence type="ECO:0000313" key="2">
    <source>
        <dbReference type="EMBL" id="KAG5187313.1"/>
    </source>
</evidence>
<gene>
    <name evidence="2" type="ORF">JKP88DRAFT_33062</name>
</gene>
<dbReference type="GO" id="GO:0005634">
    <property type="term" value="C:nucleus"/>
    <property type="evidence" value="ECO:0007669"/>
    <property type="project" value="TreeGrafter"/>
</dbReference>
<dbReference type="GO" id="GO:0004843">
    <property type="term" value="F:cysteine-type deubiquitinase activity"/>
    <property type="evidence" value="ECO:0007669"/>
    <property type="project" value="InterPro"/>
</dbReference>